<accession>A0A398AWE6</accession>
<comment type="caution">
    <text evidence="1">The sequence shown here is derived from an EMBL/GenBank/DDBJ whole genome shotgun (WGS) entry which is preliminary data.</text>
</comment>
<evidence type="ECO:0008006" key="3">
    <source>
        <dbReference type="Google" id="ProtNLM"/>
    </source>
</evidence>
<proteinExistence type="predicted"/>
<dbReference type="Proteomes" id="UP000265816">
    <property type="component" value="Unassembled WGS sequence"/>
</dbReference>
<reference evidence="1 2" key="1">
    <citation type="submission" date="2018-08" db="EMBL/GenBank/DDBJ databases">
        <title>Bacillus jemisoniae sp. nov., Bacillus chryseoplanitiae sp. nov., Bacillus resnikiae sp. nov., and Bacillus frankliniae sp. nov., isolated from Viking spacecraft and associated surfaces.</title>
        <authorList>
            <person name="Seuylemezian A."/>
            <person name="Vaishampayan P."/>
        </authorList>
    </citation>
    <scope>NUCLEOTIDE SEQUENCE [LARGE SCALE GENOMIC DNA]</scope>
    <source>
        <strain evidence="1 2">JJ-247</strain>
    </source>
</reference>
<name>A0A398AWE6_9BACI</name>
<evidence type="ECO:0000313" key="2">
    <source>
        <dbReference type="Proteomes" id="UP000265816"/>
    </source>
</evidence>
<organism evidence="1 2">
    <name type="scientific">Mesobacillus zeae</name>
    <dbReference type="NCBI Taxonomy" id="1917180"/>
    <lineage>
        <taxon>Bacteria</taxon>
        <taxon>Bacillati</taxon>
        <taxon>Bacillota</taxon>
        <taxon>Bacilli</taxon>
        <taxon>Bacillales</taxon>
        <taxon>Bacillaceae</taxon>
        <taxon>Mesobacillus</taxon>
    </lineage>
</organism>
<dbReference type="OrthoDB" id="2453115at2"/>
<sequence>MNNTEDKAEKSGAEASNLPKTVAFQDEFTRGFMDSTKEVEDGYYLFKSKTGGYTMLFPKHAKIATFGFEQSGDELETFSFGEVRNEENISLKWKVLYENMPRTRDVESNLAFLSDSYGYKGDYTQFKQEGKTYYYAKKVKNIEGKEVNTFLYLIKNDSDDKAISYSMKYICTDSKKPCKVDQQTMEAEAERLIKSIKFLD</sequence>
<evidence type="ECO:0000313" key="1">
    <source>
        <dbReference type="EMBL" id="RID81911.1"/>
    </source>
</evidence>
<keyword evidence="2" id="KW-1185">Reference proteome</keyword>
<gene>
    <name evidence="1" type="ORF">D1970_20680</name>
</gene>
<dbReference type="RefSeq" id="WP_119114747.1">
    <property type="nucleotide sequence ID" value="NZ_CBCSEO010000029.1"/>
</dbReference>
<dbReference type="EMBL" id="QWVT01000046">
    <property type="protein sequence ID" value="RID81911.1"/>
    <property type="molecule type" value="Genomic_DNA"/>
</dbReference>
<protein>
    <recommendedName>
        <fullName evidence="3">Lipoprotein YvcA</fullName>
    </recommendedName>
</protein>
<dbReference type="AlphaFoldDB" id="A0A398AWE6"/>